<evidence type="ECO:0000313" key="1">
    <source>
        <dbReference type="EMBL" id="MDP7739242.1"/>
    </source>
</evidence>
<dbReference type="InterPro" id="IPR036894">
    <property type="entry name" value="YbaB-like_sf"/>
</dbReference>
<comment type="caution">
    <text evidence="1">The sequence shown here is derived from an EMBL/GenBank/DDBJ whole genome shotgun (WGS) entry which is preliminary data.</text>
</comment>
<dbReference type="AlphaFoldDB" id="A0AAJ1SF50"/>
<organism evidence="1 2">
    <name type="scientific">Mycobacterium paragordonae</name>
    <dbReference type="NCBI Taxonomy" id="1389713"/>
    <lineage>
        <taxon>Bacteria</taxon>
        <taxon>Bacillati</taxon>
        <taxon>Actinomycetota</taxon>
        <taxon>Actinomycetes</taxon>
        <taxon>Mycobacteriales</taxon>
        <taxon>Mycobacteriaceae</taxon>
        <taxon>Mycobacterium</taxon>
    </lineage>
</organism>
<dbReference type="GO" id="GO:0003677">
    <property type="term" value="F:DNA binding"/>
    <property type="evidence" value="ECO:0007669"/>
    <property type="project" value="InterPro"/>
</dbReference>
<dbReference type="RefSeq" id="WP_133437130.1">
    <property type="nucleotide sequence ID" value="NZ_JAUFSA010000004.1"/>
</dbReference>
<proteinExistence type="predicted"/>
<dbReference type="InterPro" id="IPR004401">
    <property type="entry name" value="YbaB/EbfC"/>
</dbReference>
<evidence type="ECO:0000313" key="2">
    <source>
        <dbReference type="Proteomes" id="UP001229081"/>
    </source>
</evidence>
<dbReference type="Pfam" id="PF02575">
    <property type="entry name" value="YbaB_DNA_bd"/>
    <property type="match status" value="1"/>
</dbReference>
<dbReference type="Proteomes" id="UP001229081">
    <property type="component" value="Unassembled WGS sequence"/>
</dbReference>
<reference evidence="1" key="1">
    <citation type="submission" date="2023-06" db="EMBL/GenBank/DDBJ databases">
        <title>Identification of two novel mycobacterium reveal diversities and complexities of Mycobacterium gordonae clade.</title>
        <authorList>
            <person name="Matsumoto Y."/>
            <person name="Nakamura S."/>
            <person name="Motooka D."/>
            <person name="Fukushima K."/>
        </authorList>
    </citation>
    <scope>NUCLEOTIDE SEQUENCE</scope>
    <source>
        <strain evidence="1">TY812</strain>
    </source>
</reference>
<dbReference type="SUPFAM" id="SSF82607">
    <property type="entry name" value="YbaB-like"/>
    <property type="match status" value="1"/>
</dbReference>
<name>A0AAJ1SF50_9MYCO</name>
<gene>
    <name evidence="1" type="ORF">QXL92_31405</name>
</gene>
<dbReference type="EMBL" id="JAUFSA010000004">
    <property type="protein sequence ID" value="MDP7739242.1"/>
    <property type="molecule type" value="Genomic_DNA"/>
</dbReference>
<sequence length="104" mass="11389">MTEIPLHPAVIAEMARGREFLDQLSTARRNIERLTVTTACPDGDNQIVFGGDGMVIDAAFTEDLFDRYPGDTLRDLLLAMCEEGFGEVSAKVSAEVAAILDEQR</sequence>
<accession>A0AAJ1SF50</accession>
<protein>
    <submittedName>
        <fullName evidence="1">YbaB/EbfC family nucleoid-associated protein</fullName>
    </submittedName>
</protein>